<dbReference type="EMBL" id="LAJY01000005">
    <property type="protein sequence ID" value="KJV11146.1"/>
    <property type="molecule type" value="Genomic_DNA"/>
</dbReference>
<evidence type="ECO:0000313" key="1">
    <source>
        <dbReference type="EMBL" id="KJV11146.1"/>
    </source>
</evidence>
<sequence length="73" mass="8076">MLVDLASAHVLVEELKMGGAVETHPLILSQADIHFMVSKAGVSEDIYKRLNTAAETMKKSPEVQAIYRQYSSQ</sequence>
<dbReference type="Proteomes" id="UP000033774">
    <property type="component" value="Unassembled WGS sequence"/>
</dbReference>
<evidence type="ECO:0000313" key="2">
    <source>
        <dbReference type="Proteomes" id="UP000033774"/>
    </source>
</evidence>
<organism evidence="1 2">
    <name type="scientific">Elstera litoralis</name>
    <dbReference type="NCBI Taxonomy" id="552518"/>
    <lineage>
        <taxon>Bacteria</taxon>
        <taxon>Pseudomonadati</taxon>
        <taxon>Pseudomonadota</taxon>
        <taxon>Alphaproteobacteria</taxon>
        <taxon>Rhodospirillales</taxon>
        <taxon>Rhodospirillaceae</taxon>
        <taxon>Elstera</taxon>
    </lineage>
</organism>
<reference evidence="1 2" key="1">
    <citation type="submission" date="2015-03" db="EMBL/GenBank/DDBJ databases">
        <title>Draft genome sequence of Elstera litoralis.</title>
        <authorList>
            <person name="Rahalkar M.C."/>
            <person name="Dhakephalkar P.K."/>
            <person name="Pore S.D."/>
            <person name="Arora P."/>
            <person name="Kapse N.G."/>
            <person name="Pandit P.S."/>
        </authorList>
    </citation>
    <scope>NUCLEOTIDE SEQUENCE [LARGE SCALE GENOMIC DNA]</scope>
    <source>
        <strain evidence="1 2">Dia-1</strain>
    </source>
</reference>
<comment type="caution">
    <text evidence="1">The sequence shown here is derived from an EMBL/GenBank/DDBJ whole genome shotgun (WGS) entry which is preliminary data.</text>
</comment>
<protein>
    <submittedName>
        <fullName evidence="1">Uncharacterized protein</fullName>
    </submittedName>
</protein>
<dbReference type="SUPFAM" id="SSF53850">
    <property type="entry name" value="Periplasmic binding protein-like II"/>
    <property type="match status" value="1"/>
</dbReference>
<proteinExistence type="predicted"/>
<name>A0A0F3IWT9_9PROT</name>
<accession>A0A0F3IWT9</accession>
<keyword evidence="2" id="KW-1185">Reference proteome</keyword>
<dbReference type="AlphaFoldDB" id="A0A0F3IWT9"/>
<gene>
    <name evidence="1" type="ORF">VZ95_00340</name>
</gene>